<keyword evidence="2" id="KW-0812">Transmembrane</keyword>
<name>A0ABT8LIK9_9GAMM</name>
<dbReference type="NCBIfam" id="TIGR02675">
    <property type="entry name" value="tape_meas_nterm"/>
    <property type="match status" value="1"/>
</dbReference>
<dbReference type="Pfam" id="PF20155">
    <property type="entry name" value="TMP_3"/>
    <property type="match status" value="1"/>
</dbReference>
<organism evidence="5 6">
    <name type="scientific">Serratia bockelmannii</name>
    <dbReference type="NCBI Taxonomy" id="2703793"/>
    <lineage>
        <taxon>Bacteria</taxon>
        <taxon>Pseudomonadati</taxon>
        <taxon>Pseudomonadota</taxon>
        <taxon>Gammaproteobacteria</taxon>
        <taxon>Enterobacterales</taxon>
        <taxon>Yersiniaceae</taxon>
        <taxon>Serratia</taxon>
    </lineage>
</organism>
<keyword evidence="2" id="KW-1133">Transmembrane helix</keyword>
<dbReference type="InterPro" id="IPR013491">
    <property type="entry name" value="Tape_meas_N"/>
</dbReference>
<accession>A0ABT8LIK9</accession>
<evidence type="ECO:0000313" key="6">
    <source>
        <dbReference type="Proteomes" id="UP001176500"/>
    </source>
</evidence>
<feature type="domain" description="Tape measure protein N-terminal" evidence="4">
    <location>
        <begin position="70"/>
        <end position="258"/>
    </location>
</feature>
<feature type="coiled-coil region" evidence="1">
    <location>
        <begin position="485"/>
        <end position="560"/>
    </location>
</feature>
<keyword evidence="6" id="KW-1185">Reference proteome</keyword>
<feature type="transmembrane region" description="Helical" evidence="2">
    <location>
        <begin position="1007"/>
        <end position="1031"/>
    </location>
</feature>
<dbReference type="EMBL" id="JASMRX010000001">
    <property type="protein sequence ID" value="MDN6877131.1"/>
    <property type="molecule type" value="Genomic_DNA"/>
</dbReference>
<evidence type="ECO:0000259" key="3">
    <source>
        <dbReference type="Pfam" id="PF06120"/>
    </source>
</evidence>
<keyword evidence="1" id="KW-0175">Coiled coil</keyword>
<protein>
    <submittedName>
        <fullName evidence="5">Tape measure protein</fullName>
    </submittedName>
</protein>
<sequence>MANETREGNILYQVEMDVQGLLVGQRQVNARLDEMEDRFNSTGKAVGSTEKAFSSLSRVAVSLSAALSVQQVAQYANAWVDVNNKLVNAVRPTEQLADVTQRVFDISQETRSGLEATATLYGRLERATRSAGTSTEDLAKLTTTINKGLVVSGATAEEASSTMIQLSQALASGVLRGEEFNSISENGSRLAMALADSLGVTVGQLRAMAAEGKLTTDVVVKGLLSQGDVIAKEFGKTTQTMSQSLQVAGNNLQKFFGESSAVQSGVSVFSSAIVTASENIDALSIALTVAAAVMGSRYVGALTMATAAKVKELAATRQAILAAADDAKASALQAASKLRVAEAAKVQALDEVRIAQLMRNSALTADALSAAEGRLSAARVGAATATENYNRALVANASAQATANTAARNASLGAGLLRNGLALLGGPAGAAMLAGSAIYYFYQSAQKAKQESMDFADKLDGLIGKMQKMSQTQLEAEIVNTARAIRGQSDAIDDQEAKVEALTKRVNDYKVSIKIYGESERSVRNLRDAQEELTLETEKLEEMERKNSRTKSALNLLQSQLNGTRREGIDLLRRDSEQTGIAADMMNHLGNAINFASRAKEKFNSQSLIVDRPKNIQDYLDKQQQQIELQSELNDRKRAQLKAEQDIRNLAGNDSADTASQERLEQDVILARERAGVEYDKSQAIKESNKATKEGIAEGKKSASQAESVAQKLVNLKQQSELAADSTSELSREQAILTAQQSLGKGATQAQIAEAGAYAAKKWDTANAIKAQVAAEKLLPEAKENASYAQDVKDLNTALAAKKISQEQYNTTAEQLEQQHQVNLAKIRAEAVVSPQQQAAGMVDPVQQLANENAQKLAMIQQFEANKTITEQQGLALRNAANTQYEQARIAAQWEIWKNQNEGNQMLAAGFESLAGNASNALTGIATDSMTAEEAAASLLRNGVNSLINGFVQMGIDWVKSAVMGSTAQTSAIAATTAAQVAGTATTTAASTAAAAATTTAWTPAAIVASIGSFGGAAAIGIGAVVAAMALSSSLAGKRKNGGPVRSGSMYQVGEGGLPEIYQASTGKQYMIPGDNGKVISNKQMTAGGSAAPTIIIENYSSGAGVMDTQASRGADGGDVVRIVLADLQQGGQISQGISRYHQAPRKATE</sequence>
<gene>
    <name evidence="5" type="ORF">QO199_00405</name>
</gene>
<dbReference type="RefSeq" id="WP_301479740.1">
    <property type="nucleotide sequence ID" value="NZ_CBDHVZ010000065.1"/>
</dbReference>
<reference evidence="5" key="1">
    <citation type="submission" date="2023-05" db="EMBL/GenBank/DDBJ databases">
        <title>Cannabis rhizosphere genomes.</title>
        <authorList>
            <person name="Goff K.L."/>
        </authorList>
    </citation>
    <scope>NUCLEOTIDE SEQUENCE</scope>
    <source>
        <strain evidence="5">SPPC 2817</strain>
    </source>
</reference>
<comment type="caution">
    <text evidence="5">The sequence shown here is derived from an EMBL/GenBank/DDBJ whole genome shotgun (WGS) entry which is preliminary data.</text>
</comment>
<proteinExistence type="predicted"/>
<dbReference type="InterPro" id="IPR009302">
    <property type="entry name" value="Tail_length_tape_measure"/>
</dbReference>
<evidence type="ECO:0000256" key="1">
    <source>
        <dbReference type="SAM" id="Coils"/>
    </source>
</evidence>
<feature type="domain" description="Tail length tape measure" evidence="3">
    <location>
        <begin position="409"/>
        <end position="562"/>
    </location>
</feature>
<evidence type="ECO:0000259" key="4">
    <source>
        <dbReference type="Pfam" id="PF20155"/>
    </source>
</evidence>
<keyword evidence="2" id="KW-0472">Membrane</keyword>
<evidence type="ECO:0000256" key="2">
    <source>
        <dbReference type="SAM" id="Phobius"/>
    </source>
</evidence>
<evidence type="ECO:0000313" key="5">
    <source>
        <dbReference type="EMBL" id="MDN6877131.1"/>
    </source>
</evidence>
<dbReference type="Pfam" id="PF06120">
    <property type="entry name" value="Phage_HK97_TLTM"/>
    <property type="match status" value="1"/>
</dbReference>
<dbReference type="Proteomes" id="UP001176500">
    <property type="component" value="Unassembled WGS sequence"/>
</dbReference>